<dbReference type="Gene3D" id="1.20.1270.60">
    <property type="entry name" value="Arfaptin homology (AH) domain/BAR domain"/>
    <property type="match status" value="1"/>
</dbReference>
<evidence type="ECO:0000313" key="2">
    <source>
        <dbReference type="Proteomes" id="UP000050795"/>
    </source>
</evidence>
<evidence type="ECO:0000313" key="3">
    <source>
        <dbReference type="WBParaSite" id="TREG1_107540.1"/>
    </source>
</evidence>
<dbReference type="WBParaSite" id="TREG1_107540.1">
    <property type="protein sequence ID" value="TREG1_107540.1"/>
    <property type="gene ID" value="TREG1_107540"/>
</dbReference>
<evidence type="ECO:0000259" key="1">
    <source>
        <dbReference type="Pfam" id="PF09325"/>
    </source>
</evidence>
<sequence>MSFFYQKADELDTWEKQLKRLYSSLLALVSGDNDLANAKVGLSRSILLLANVDENTGLAQALHQLADTEGHVAELHALQAEAHTCHLAEYTKEVLGMVQACKKSECRSPVVPIHTSKRCVRIFRQFVHKLQWCLSLVSSRKNMQLAYFYSP</sequence>
<accession>A0AA85IV56</accession>
<keyword evidence="2" id="KW-1185">Reference proteome</keyword>
<organism evidence="2 3">
    <name type="scientific">Trichobilharzia regenti</name>
    <name type="common">Nasal bird schistosome</name>
    <dbReference type="NCBI Taxonomy" id="157069"/>
    <lineage>
        <taxon>Eukaryota</taxon>
        <taxon>Metazoa</taxon>
        <taxon>Spiralia</taxon>
        <taxon>Lophotrochozoa</taxon>
        <taxon>Platyhelminthes</taxon>
        <taxon>Trematoda</taxon>
        <taxon>Digenea</taxon>
        <taxon>Strigeidida</taxon>
        <taxon>Schistosomatoidea</taxon>
        <taxon>Schistosomatidae</taxon>
        <taxon>Trichobilharzia</taxon>
    </lineage>
</organism>
<feature type="domain" description="Sorting nexin/Vps5-like C-terminal" evidence="1">
    <location>
        <begin position="3"/>
        <end position="103"/>
    </location>
</feature>
<dbReference type="InterPro" id="IPR015404">
    <property type="entry name" value="Vps5_C"/>
</dbReference>
<proteinExistence type="predicted"/>
<dbReference type="AlphaFoldDB" id="A0AA85IV56"/>
<reference evidence="2" key="1">
    <citation type="submission" date="2022-06" db="EMBL/GenBank/DDBJ databases">
        <authorList>
            <person name="Berger JAMES D."/>
            <person name="Berger JAMES D."/>
        </authorList>
    </citation>
    <scope>NUCLEOTIDE SEQUENCE [LARGE SCALE GENOMIC DNA]</scope>
</reference>
<dbReference type="Pfam" id="PF09325">
    <property type="entry name" value="Vps5"/>
    <property type="match status" value="1"/>
</dbReference>
<dbReference type="InterPro" id="IPR027267">
    <property type="entry name" value="AH/BAR_dom_sf"/>
</dbReference>
<reference evidence="3" key="2">
    <citation type="submission" date="2023-11" db="UniProtKB">
        <authorList>
            <consortium name="WormBaseParasite"/>
        </authorList>
    </citation>
    <scope>IDENTIFICATION</scope>
</reference>
<name>A0AA85IV56_TRIRE</name>
<dbReference type="Proteomes" id="UP000050795">
    <property type="component" value="Unassembled WGS sequence"/>
</dbReference>
<protein>
    <recommendedName>
        <fullName evidence="1">Sorting nexin/Vps5-like C-terminal domain-containing protein</fullName>
    </recommendedName>
</protein>